<dbReference type="Gene3D" id="3.90.1150.10">
    <property type="entry name" value="Aspartate Aminotransferase, domain 1"/>
    <property type="match status" value="1"/>
</dbReference>
<feature type="domain" description="Aminotransferase class V" evidence="12">
    <location>
        <begin position="2"/>
        <end position="320"/>
    </location>
</feature>
<keyword evidence="9" id="KW-0411">Iron-sulfur</keyword>
<dbReference type="PANTHER" id="PTHR11601:SF34">
    <property type="entry name" value="CYSTEINE DESULFURASE"/>
    <property type="match status" value="1"/>
</dbReference>
<evidence type="ECO:0000256" key="7">
    <source>
        <dbReference type="ARBA" id="ARBA00022898"/>
    </source>
</evidence>
<evidence type="ECO:0000256" key="2">
    <source>
        <dbReference type="ARBA" id="ARBA00003120"/>
    </source>
</evidence>
<dbReference type="InterPro" id="IPR015421">
    <property type="entry name" value="PyrdxlP-dep_Trfase_major"/>
</dbReference>
<keyword evidence="7" id="KW-0663">Pyridoxal phosphate</keyword>
<organism evidence="13 14">
    <name type="scientific">Tectimicrobiota bacterium</name>
    <dbReference type="NCBI Taxonomy" id="2528274"/>
    <lineage>
        <taxon>Bacteria</taxon>
        <taxon>Pseudomonadati</taxon>
        <taxon>Nitrospinota/Tectimicrobiota group</taxon>
        <taxon>Candidatus Tectimicrobiota</taxon>
    </lineage>
</organism>
<dbReference type="SUPFAM" id="SSF53383">
    <property type="entry name" value="PLP-dependent transferases"/>
    <property type="match status" value="1"/>
</dbReference>
<comment type="catalytic activity">
    <reaction evidence="10">
        <text>(sulfur carrier)-H + L-cysteine = (sulfur carrier)-SH + L-alanine</text>
        <dbReference type="Rhea" id="RHEA:43892"/>
        <dbReference type="Rhea" id="RHEA-COMP:14737"/>
        <dbReference type="Rhea" id="RHEA-COMP:14739"/>
        <dbReference type="ChEBI" id="CHEBI:29917"/>
        <dbReference type="ChEBI" id="CHEBI:35235"/>
        <dbReference type="ChEBI" id="CHEBI:57972"/>
        <dbReference type="ChEBI" id="CHEBI:64428"/>
        <dbReference type="EC" id="2.8.1.7"/>
    </reaction>
</comment>
<comment type="function">
    <text evidence="2">Catalyzes the removal of elemental sulfur atoms from cysteine to produce alanine. Seems to participate in the biosynthesis of the nitrogenase metalloclusters by providing the inorganic sulfur required for the Fe-S core formation.</text>
</comment>
<evidence type="ECO:0000256" key="1">
    <source>
        <dbReference type="ARBA" id="ARBA00001933"/>
    </source>
</evidence>
<dbReference type="Pfam" id="PF00266">
    <property type="entry name" value="Aminotran_5"/>
    <property type="match status" value="1"/>
</dbReference>
<evidence type="ECO:0000256" key="9">
    <source>
        <dbReference type="ARBA" id="ARBA00023014"/>
    </source>
</evidence>
<evidence type="ECO:0000313" key="14">
    <source>
        <dbReference type="Proteomes" id="UP000752292"/>
    </source>
</evidence>
<dbReference type="PANTHER" id="PTHR11601">
    <property type="entry name" value="CYSTEINE DESULFURYLASE FAMILY MEMBER"/>
    <property type="match status" value="1"/>
</dbReference>
<dbReference type="PIRSF" id="PIRSF005572">
    <property type="entry name" value="NifS"/>
    <property type="match status" value="1"/>
</dbReference>
<comment type="caution">
    <text evidence="13">The sequence shown here is derived from an EMBL/GenBank/DDBJ whole genome shotgun (WGS) entry which is preliminary data.</text>
</comment>
<keyword evidence="8" id="KW-0408">Iron</keyword>
<dbReference type="Proteomes" id="UP000752292">
    <property type="component" value="Unassembled WGS sequence"/>
</dbReference>
<keyword evidence="5" id="KW-0808">Transferase</keyword>
<dbReference type="InterPro" id="IPR015422">
    <property type="entry name" value="PyrdxlP-dep_Trfase_small"/>
</dbReference>
<evidence type="ECO:0000256" key="11">
    <source>
        <dbReference type="RuleBase" id="RU004504"/>
    </source>
</evidence>
<evidence type="ECO:0000256" key="10">
    <source>
        <dbReference type="ARBA" id="ARBA00050776"/>
    </source>
</evidence>
<evidence type="ECO:0000259" key="12">
    <source>
        <dbReference type="Pfam" id="PF00266"/>
    </source>
</evidence>
<dbReference type="InterPro" id="IPR000192">
    <property type="entry name" value="Aminotrans_V_dom"/>
</dbReference>
<evidence type="ECO:0000256" key="5">
    <source>
        <dbReference type="ARBA" id="ARBA00022679"/>
    </source>
</evidence>
<name>A0A932ZTS8_UNCTE</name>
<dbReference type="AlphaFoldDB" id="A0A932ZTS8"/>
<gene>
    <name evidence="13" type="ORF">HY618_07780</name>
</gene>
<reference evidence="13" key="1">
    <citation type="submission" date="2020-07" db="EMBL/GenBank/DDBJ databases">
        <title>Huge and variable diversity of episymbiotic CPR bacteria and DPANN archaea in groundwater ecosystems.</title>
        <authorList>
            <person name="He C.Y."/>
            <person name="Keren R."/>
            <person name="Whittaker M."/>
            <person name="Farag I.F."/>
            <person name="Doudna J."/>
            <person name="Cate J.H.D."/>
            <person name="Banfield J.F."/>
        </authorList>
    </citation>
    <scope>NUCLEOTIDE SEQUENCE</scope>
    <source>
        <strain evidence="13">NC_groundwater_1370_Ag_S-0.2um_69_93</strain>
    </source>
</reference>
<dbReference type="InterPro" id="IPR020578">
    <property type="entry name" value="Aminotrans_V_PyrdxlP_BS"/>
</dbReference>
<dbReference type="GO" id="GO:0051536">
    <property type="term" value="F:iron-sulfur cluster binding"/>
    <property type="evidence" value="ECO:0007669"/>
    <property type="project" value="UniProtKB-KW"/>
</dbReference>
<evidence type="ECO:0000256" key="6">
    <source>
        <dbReference type="ARBA" id="ARBA00022723"/>
    </source>
</evidence>
<dbReference type="InterPro" id="IPR016454">
    <property type="entry name" value="Cysteine_dSase"/>
</dbReference>
<feature type="non-terminal residue" evidence="13">
    <location>
        <position position="1"/>
    </location>
</feature>
<dbReference type="GO" id="GO:0046872">
    <property type="term" value="F:metal ion binding"/>
    <property type="evidence" value="ECO:0007669"/>
    <property type="project" value="UniProtKB-KW"/>
</dbReference>
<evidence type="ECO:0000313" key="13">
    <source>
        <dbReference type="EMBL" id="MBI4252344.1"/>
    </source>
</evidence>
<proteinExistence type="inferred from homology"/>
<accession>A0A932ZTS8</accession>
<evidence type="ECO:0000256" key="3">
    <source>
        <dbReference type="ARBA" id="ARBA00006490"/>
    </source>
</evidence>
<evidence type="ECO:0000256" key="8">
    <source>
        <dbReference type="ARBA" id="ARBA00023004"/>
    </source>
</evidence>
<dbReference type="GO" id="GO:0031071">
    <property type="term" value="F:cysteine desulfurase activity"/>
    <property type="evidence" value="ECO:0007669"/>
    <property type="project" value="UniProtKB-EC"/>
</dbReference>
<sequence>REAVSAARRHVAGLIGANPRRIVFTGGGSESNNLAIKGAAFARRGQGNHIVTTPVEHPSVLGASRFLGRLGYEVTFLAVDEAGWVDPERLREAMREGTILVSVMMANNETGTLLPIRELCAAAHAVGALFHTDAVQAVGKIPVDVEALGVDLLSLAAHKFHGPKGAGALYVRKGVELEPLVHGGQQEGGLRAGTENVPQIAGMGKAAELALGRLGRAEGVRRLRDRLEAGIRRLVPGARLNGHPESRLPNTLNMTLPGLRGESLVIALDQRGVALSSGSACKSGSPEPTHVLLAMGRSEEEAHCAVRFSLSADTTAEDVDEALAALARVLEEMETAVRFLPCK</sequence>
<dbReference type="Gene3D" id="3.40.640.10">
    <property type="entry name" value="Type I PLP-dependent aspartate aminotransferase-like (Major domain)"/>
    <property type="match status" value="1"/>
</dbReference>
<dbReference type="EMBL" id="JACQRX010000338">
    <property type="protein sequence ID" value="MBI4252344.1"/>
    <property type="molecule type" value="Genomic_DNA"/>
</dbReference>
<comment type="similarity">
    <text evidence="3">Belongs to the class-V pyridoxal-phosphate-dependent aminotransferase family. NifS/IscS subfamily.</text>
</comment>
<comment type="cofactor">
    <cofactor evidence="1 11">
        <name>pyridoxal 5'-phosphate</name>
        <dbReference type="ChEBI" id="CHEBI:597326"/>
    </cofactor>
</comment>
<evidence type="ECO:0000256" key="4">
    <source>
        <dbReference type="ARBA" id="ARBA00012239"/>
    </source>
</evidence>
<keyword evidence="6" id="KW-0479">Metal-binding</keyword>
<protein>
    <recommendedName>
        <fullName evidence="4">cysteine desulfurase</fullName>
        <ecNumber evidence="4">2.8.1.7</ecNumber>
    </recommendedName>
</protein>
<dbReference type="FunFam" id="3.40.640.10:FF:000084">
    <property type="entry name" value="IscS-like cysteine desulfurase"/>
    <property type="match status" value="1"/>
</dbReference>
<dbReference type="InterPro" id="IPR015424">
    <property type="entry name" value="PyrdxlP-dep_Trfase"/>
</dbReference>
<dbReference type="EC" id="2.8.1.7" evidence="4"/>
<dbReference type="PROSITE" id="PS00595">
    <property type="entry name" value="AA_TRANSFER_CLASS_5"/>
    <property type="match status" value="1"/>
</dbReference>